<dbReference type="AlphaFoldDB" id="A0A699XFQ1"/>
<keyword evidence="1" id="KW-0808">Transferase</keyword>
<evidence type="ECO:0000313" key="1">
    <source>
        <dbReference type="EMBL" id="GFD58033.1"/>
    </source>
</evidence>
<reference evidence="1" key="1">
    <citation type="journal article" date="2019" name="Sci. Rep.">
        <title>Draft genome of Tanacetum cinerariifolium, the natural source of mosquito coil.</title>
        <authorList>
            <person name="Yamashiro T."/>
            <person name="Shiraishi A."/>
            <person name="Satake H."/>
            <person name="Nakayama K."/>
        </authorList>
    </citation>
    <scope>NUCLEOTIDE SEQUENCE</scope>
</reference>
<gene>
    <name evidence="1" type="ORF">Tci_930002</name>
</gene>
<name>A0A699XFQ1_TANCI</name>
<protein>
    <submittedName>
        <fullName evidence="1">Acyl transferase/acyl hydrolase/lysophospholipase</fullName>
    </submittedName>
</protein>
<comment type="caution">
    <text evidence="1">The sequence shown here is derived from an EMBL/GenBank/DDBJ whole genome shotgun (WGS) entry which is preliminary data.</text>
</comment>
<organism evidence="1">
    <name type="scientific">Tanacetum cinerariifolium</name>
    <name type="common">Dalmatian daisy</name>
    <name type="synonym">Chrysanthemum cinerariifolium</name>
    <dbReference type="NCBI Taxonomy" id="118510"/>
    <lineage>
        <taxon>Eukaryota</taxon>
        <taxon>Viridiplantae</taxon>
        <taxon>Streptophyta</taxon>
        <taxon>Embryophyta</taxon>
        <taxon>Tracheophyta</taxon>
        <taxon>Spermatophyta</taxon>
        <taxon>Magnoliopsida</taxon>
        <taxon>eudicotyledons</taxon>
        <taxon>Gunneridae</taxon>
        <taxon>Pentapetalae</taxon>
        <taxon>asterids</taxon>
        <taxon>campanulids</taxon>
        <taxon>Asterales</taxon>
        <taxon>Asteraceae</taxon>
        <taxon>Asteroideae</taxon>
        <taxon>Anthemideae</taxon>
        <taxon>Anthemidinae</taxon>
        <taxon>Tanacetum</taxon>
    </lineage>
</organism>
<feature type="non-terminal residue" evidence="1">
    <location>
        <position position="1"/>
    </location>
</feature>
<proteinExistence type="predicted"/>
<dbReference type="GO" id="GO:0016787">
    <property type="term" value="F:hydrolase activity"/>
    <property type="evidence" value="ECO:0007669"/>
    <property type="project" value="UniProtKB-KW"/>
</dbReference>
<sequence>EETNAEALIKFAKKLSHEKHLREIMSPRLQTPADPPFYLETKPNFGALEKLAIA</sequence>
<keyword evidence="1" id="KW-0378">Hydrolase</keyword>
<feature type="non-terminal residue" evidence="1">
    <location>
        <position position="54"/>
    </location>
</feature>
<dbReference type="GO" id="GO:0016740">
    <property type="term" value="F:transferase activity"/>
    <property type="evidence" value="ECO:0007669"/>
    <property type="project" value="UniProtKB-KW"/>
</dbReference>
<dbReference type="EMBL" id="BKCJ011847849">
    <property type="protein sequence ID" value="GFD58033.1"/>
    <property type="molecule type" value="Genomic_DNA"/>
</dbReference>
<accession>A0A699XFQ1</accession>